<organism evidence="1 2">
    <name type="scientific">Trifolium medium</name>
    <dbReference type="NCBI Taxonomy" id="97028"/>
    <lineage>
        <taxon>Eukaryota</taxon>
        <taxon>Viridiplantae</taxon>
        <taxon>Streptophyta</taxon>
        <taxon>Embryophyta</taxon>
        <taxon>Tracheophyta</taxon>
        <taxon>Spermatophyta</taxon>
        <taxon>Magnoliopsida</taxon>
        <taxon>eudicotyledons</taxon>
        <taxon>Gunneridae</taxon>
        <taxon>Pentapetalae</taxon>
        <taxon>rosids</taxon>
        <taxon>fabids</taxon>
        <taxon>Fabales</taxon>
        <taxon>Fabaceae</taxon>
        <taxon>Papilionoideae</taxon>
        <taxon>50 kb inversion clade</taxon>
        <taxon>NPAAA clade</taxon>
        <taxon>Hologalegina</taxon>
        <taxon>IRL clade</taxon>
        <taxon>Trifolieae</taxon>
        <taxon>Trifolium</taxon>
    </lineage>
</organism>
<dbReference type="AlphaFoldDB" id="A0A392UDH6"/>
<feature type="non-terminal residue" evidence="1">
    <location>
        <position position="44"/>
    </location>
</feature>
<sequence>MVKNGIWAWPGQVVEAEPEFWACVAKQRVVSLSKSHELECSLSE</sequence>
<keyword evidence="2" id="KW-1185">Reference proteome</keyword>
<accession>A0A392UDH6</accession>
<reference evidence="1 2" key="1">
    <citation type="journal article" date="2018" name="Front. Plant Sci.">
        <title>Red Clover (Trifolium pratense) and Zigzag Clover (T. medium) - A Picture of Genomic Similarities and Differences.</title>
        <authorList>
            <person name="Dluhosova J."/>
            <person name="Istvanek J."/>
            <person name="Nedelnik J."/>
            <person name="Repkova J."/>
        </authorList>
    </citation>
    <scope>NUCLEOTIDE SEQUENCE [LARGE SCALE GENOMIC DNA]</scope>
    <source>
        <strain evidence="2">cv. 10/8</strain>
        <tissue evidence="1">Leaf</tissue>
    </source>
</reference>
<dbReference type="Proteomes" id="UP000265520">
    <property type="component" value="Unassembled WGS sequence"/>
</dbReference>
<comment type="caution">
    <text evidence="1">The sequence shown here is derived from an EMBL/GenBank/DDBJ whole genome shotgun (WGS) entry which is preliminary data.</text>
</comment>
<dbReference type="EMBL" id="LXQA010798749">
    <property type="protein sequence ID" value="MCI71563.1"/>
    <property type="molecule type" value="Genomic_DNA"/>
</dbReference>
<protein>
    <submittedName>
        <fullName evidence="1">Uncharacterized protein</fullName>
    </submittedName>
</protein>
<evidence type="ECO:0000313" key="1">
    <source>
        <dbReference type="EMBL" id="MCI71563.1"/>
    </source>
</evidence>
<name>A0A392UDH6_9FABA</name>
<proteinExistence type="predicted"/>
<evidence type="ECO:0000313" key="2">
    <source>
        <dbReference type="Proteomes" id="UP000265520"/>
    </source>
</evidence>